<dbReference type="Pfam" id="PF09044">
    <property type="entry name" value="Kp4"/>
    <property type="match status" value="1"/>
</dbReference>
<dbReference type="SUPFAM" id="SSF55221">
    <property type="entry name" value="Yeast killer toxins"/>
    <property type="match status" value="1"/>
</dbReference>
<accession>A0AAE0HV00</accession>
<reference evidence="2" key="2">
    <citation type="submission" date="2023-06" db="EMBL/GenBank/DDBJ databases">
        <authorList>
            <consortium name="Lawrence Berkeley National Laboratory"/>
            <person name="Haridas S."/>
            <person name="Hensen N."/>
            <person name="Bonometti L."/>
            <person name="Westerberg I."/>
            <person name="Brannstrom I.O."/>
            <person name="Guillou S."/>
            <person name="Cros-Aarteil S."/>
            <person name="Calhoun S."/>
            <person name="Kuo A."/>
            <person name="Mondo S."/>
            <person name="Pangilinan J."/>
            <person name="Riley R."/>
            <person name="Labutti K."/>
            <person name="Andreopoulos B."/>
            <person name="Lipzen A."/>
            <person name="Chen C."/>
            <person name="Yanf M."/>
            <person name="Daum C."/>
            <person name="Ng V."/>
            <person name="Clum A."/>
            <person name="Steindorff A."/>
            <person name="Ohm R."/>
            <person name="Martin F."/>
            <person name="Silar P."/>
            <person name="Natvig D."/>
            <person name="Lalanne C."/>
            <person name="Gautier V."/>
            <person name="Ament-Velasquez S.L."/>
            <person name="Kruys A."/>
            <person name="Hutchinson M.I."/>
            <person name="Powell A.J."/>
            <person name="Barry K."/>
            <person name="Miller A.N."/>
            <person name="Grigoriev I.V."/>
            <person name="Debuchy R."/>
            <person name="Gladieux P."/>
            <person name="Thoren M.H."/>
            <person name="Johannesson H."/>
        </authorList>
    </citation>
    <scope>NUCLEOTIDE SEQUENCE</scope>
    <source>
        <strain evidence="2">CBS 118394</strain>
    </source>
</reference>
<keyword evidence="3" id="KW-1185">Reference proteome</keyword>
<dbReference type="Proteomes" id="UP001283341">
    <property type="component" value="Unassembled WGS sequence"/>
</dbReference>
<evidence type="ECO:0000313" key="2">
    <source>
        <dbReference type="EMBL" id="KAK3313374.1"/>
    </source>
</evidence>
<proteinExistence type="predicted"/>
<organism evidence="2 3">
    <name type="scientific">Apodospora peruviana</name>
    <dbReference type="NCBI Taxonomy" id="516989"/>
    <lineage>
        <taxon>Eukaryota</taxon>
        <taxon>Fungi</taxon>
        <taxon>Dikarya</taxon>
        <taxon>Ascomycota</taxon>
        <taxon>Pezizomycotina</taxon>
        <taxon>Sordariomycetes</taxon>
        <taxon>Sordariomycetidae</taxon>
        <taxon>Sordariales</taxon>
        <taxon>Lasiosphaeriaceae</taxon>
        <taxon>Apodospora</taxon>
    </lineage>
</organism>
<dbReference type="EMBL" id="JAUEDM010000007">
    <property type="protein sequence ID" value="KAK3313374.1"/>
    <property type="molecule type" value="Genomic_DNA"/>
</dbReference>
<sequence length="236" mass="24808">MKFTTIFTTLAAASGILAVPLAAASGILAVPLAAASGILAVPLAADADQSENPANLREPRALGINCRGSSFCGCALGGAGAAERLQSLHFQNGEHIACTQSAGSSGFWAFLQATNRDVNGAAIRSLINYIVGHNCRTCGSVPIDYPGSNDPKNGILAINYVFNTRCCEGLCQMCFGFRLDTQLTLTLRCLSSAYPLGWGMIEFCELSVFKDAQACKTEATQDTTENARAMRAIQNA</sequence>
<evidence type="ECO:0000259" key="1">
    <source>
        <dbReference type="Pfam" id="PF09044"/>
    </source>
</evidence>
<dbReference type="InterPro" id="IPR011329">
    <property type="entry name" value="Killer_tox_Kp4/SMK"/>
</dbReference>
<name>A0AAE0HV00_9PEZI</name>
<feature type="domain" description="Killer toxin Kp4" evidence="1">
    <location>
        <begin position="59"/>
        <end position="161"/>
    </location>
</feature>
<protein>
    <submittedName>
        <fullName evidence="2">Kp4-domain-containing protein</fullName>
    </submittedName>
</protein>
<comment type="caution">
    <text evidence="2">The sequence shown here is derived from an EMBL/GenBank/DDBJ whole genome shotgun (WGS) entry which is preliminary data.</text>
</comment>
<dbReference type="AlphaFoldDB" id="A0AAE0HV00"/>
<gene>
    <name evidence="2" type="ORF">B0H66DRAFT_536642</name>
</gene>
<dbReference type="InterPro" id="IPR015131">
    <property type="entry name" value="Killer_tox_Kp4"/>
</dbReference>
<evidence type="ECO:0000313" key="3">
    <source>
        <dbReference type="Proteomes" id="UP001283341"/>
    </source>
</evidence>
<dbReference type="Gene3D" id="3.30.430.10">
    <property type="entry name" value="Killer Toxin P4, subunit A"/>
    <property type="match status" value="1"/>
</dbReference>
<reference evidence="2" key="1">
    <citation type="journal article" date="2023" name="Mol. Phylogenet. Evol.">
        <title>Genome-scale phylogeny and comparative genomics of the fungal order Sordariales.</title>
        <authorList>
            <person name="Hensen N."/>
            <person name="Bonometti L."/>
            <person name="Westerberg I."/>
            <person name="Brannstrom I.O."/>
            <person name="Guillou S."/>
            <person name="Cros-Aarteil S."/>
            <person name="Calhoun S."/>
            <person name="Haridas S."/>
            <person name="Kuo A."/>
            <person name="Mondo S."/>
            <person name="Pangilinan J."/>
            <person name="Riley R."/>
            <person name="LaButti K."/>
            <person name="Andreopoulos B."/>
            <person name="Lipzen A."/>
            <person name="Chen C."/>
            <person name="Yan M."/>
            <person name="Daum C."/>
            <person name="Ng V."/>
            <person name="Clum A."/>
            <person name="Steindorff A."/>
            <person name="Ohm R.A."/>
            <person name="Martin F."/>
            <person name="Silar P."/>
            <person name="Natvig D.O."/>
            <person name="Lalanne C."/>
            <person name="Gautier V."/>
            <person name="Ament-Velasquez S.L."/>
            <person name="Kruys A."/>
            <person name="Hutchinson M.I."/>
            <person name="Powell A.J."/>
            <person name="Barry K."/>
            <person name="Miller A.N."/>
            <person name="Grigoriev I.V."/>
            <person name="Debuchy R."/>
            <person name="Gladieux P."/>
            <person name="Hiltunen Thoren M."/>
            <person name="Johannesson H."/>
        </authorList>
    </citation>
    <scope>NUCLEOTIDE SEQUENCE</scope>
    <source>
        <strain evidence="2">CBS 118394</strain>
    </source>
</reference>
<dbReference type="GO" id="GO:0005576">
    <property type="term" value="C:extracellular region"/>
    <property type="evidence" value="ECO:0007669"/>
    <property type="project" value="InterPro"/>
</dbReference>